<evidence type="ECO:0000256" key="2">
    <source>
        <dbReference type="SAM" id="SignalP"/>
    </source>
</evidence>
<dbReference type="InterPro" id="IPR038696">
    <property type="entry name" value="IalB_sf"/>
</dbReference>
<dbReference type="RefSeq" id="WP_188911122.1">
    <property type="nucleotide sequence ID" value="NZ_BMIQ01000006.1"/>
</dbReference>
<feature type="region of interest" description="Disordered" evidence="1">
    <location>
        <begin position="26"/>
        <end position="62"/>
    </location>
</feature>
<proteinExistence type="predicted"/>
<dbReference type="Gene3D" id="2.60.40.1880">
    <property type="entry name" value="Invasion associated locus B (IalB) protein"/>
    <property type="match status" value="1"/>
</dbReference>
<dbReference type="InterPro" id="IPR010642">
    <property type="entry name" value="Invasion_prot_B"/>
</dbReference>
<reference evidence="3" key="2">
    <citation type="submission" date="2020-09" db="EMBL/GenBank/DDBJ databases">
        <authorList>
            <person name="Sun Q."/>
            <person name="Zhou Y."/>
        </authorList>
    </citation>
    <scope>NUCLEOTIDE SEQUENCE</scope>
    <source>
        <strain evidence="3">CGMCC 1.15367</strain>
    </source>
</reference>
<dbReference type="Proteomes" id="UP000644699">
    <property type="component" value="Unassembled WGS sequence"/>
</dbReference>
<feature type="chain" id="PRO_5037203637" description="Invasion protein IalB" evidence="2">
    <location>
        <begin position="28"/>
        <end position="200"/>
    </location>
</feature>
<feature type="compositionally biased region" description="Pro residues" evidence="1">
    <location>
        <begin position="30"/>
        <end position="51"/>
    </location>
</feature>
<keyword evidence="2" id="KW-0732">Signal</keyword>
<reference evidence="3" key="1">
    <citation type="journal article" date="2014" name="Int. J. Syst. Evol. Microbiol.">
        <title>Complete genome sequence of Corynebacterium casei LMG S-19264T (=DSM 44701T), isolated from a smear-ripened cheese.</title>
        <authorList>
            <consortium name="US DOE Joint Genome Institute (JGI-PGF)"/>
            <person name="Walter F."/>
            <person name="Albersmeier A."/>
            <person name="Kalinowski J."/>
            <person name="Ruckert C."/>
        </authorList>
    </citation>
    <scope>NUCLEOTIDE SEQUENCE</scope>
    <source>
        <strain evidence="3">CGMCC 1.15367</strain>
    </source>
</reference>
<comment type="caution">
    <text evidence="3">The sequence shown here is derived from an EMBL/GenBank/DDBJ whole genome shotgun (WGS) entry which is preliminary data.</text>
</comment>
<dbReference type="Pfam" id="PF06776">
    <property type="entry name" value="IalB"/>
    <property type="match status" value="1"/>
</dbReference>
<keyword evidence="4" id="KW-1185">Reference proteome</keyword>
<accession>A0A917E9N7</accession>
<dbReference type="AlphaFoldDB" id="A0A917E9N7"/>
<evidence type="ECO:0000313" key="3">
    <source>
        <dbReference type="EMBL" id="GGE14407.1"/>
    </source>
</evidence>
<feature type="signal peptide" evidence="2">
    <location>
        <begin position="1"/>
        <end position="27"/>
    </location>
</feature>
<evidence type="ECO:0000256" key="1">
    <source>
        <dbReference type="SAM" id="MobiDB-lite"/>
    </source>
</evidence>
<dbReference type="EMBL" id="BMIQ01000006">
    <property type="protein sequence ID" value="GGE14407.1"/>
    <property type="molecule type" value="Genomic_DNA"/>
</dbReference>
<gene>
    <name evidence="3" type="ORF">GCM10011390_36970</name>
</gene>
<feature type="compositionally biased region" description="Low complexity" evidence="1">
    <location>
        <begin position="52"/>
        <end position="61"/>
    </location>
</feature>
<evidence type="ECO:0000313" key="4">
    <source>
        <dbReference type="Proteomes" id="UP000644699"/>
    </source>
</evidence>
<organism evidence="3 4">
    <name type="scientific">Aureimonas endophytica</name>
    <dbReference type="NCBI Taxonomy" id="2027858"/>
    <lineage>
        <taxon>Bacteria</taxon>
        <taxon>Pseudomonadati</taxon>
        <taxon>Pseudomonadota</taxon>
        <taxon>Alphaproteobacteria</taxon>
        <taxon>Hyphomicrobiales</taxon>
        <taxon>Aurantimonadaceae</taxon>
        <taxon>Aureimonas</taxon>
    </lineage>
</organism>
<evidence type="ECO:0008006" key="5">
    <source>
        <dbReference type="Google" id="ProtNLM"/>
    </source>
</evidence>
<sequence length="200" mass="20256">MAFGFNRVLTAAMVGAMLATAAAPATAQPAPSPAPAQAPATPAPAPAPAAAPPGAAGTSGTVKSQHGAWNLVCDRPAGAASDQCALLQNVVAEDRPEIGLSVVALKTADQKARILRILAPLGILLPNGLGLYVDGKDIGRAQFVRCFSDGCYAEVILADELLKTLSEGKSATFIVFQTPEQGIGIPVDLNGFGDGFKALP</sequence>
<protein>
    <recommendedName>
        <fullName evidence="5">Invasion protein IalB</fullName>
    </recommendedName>
</protein>
<name>A0A917E9N7_9HYPH</name>